<evidence type="ECO:0000259" key="1">
    <source>
        <dbReference type="Pfam" id="PF21806"/>
    </source>
</evidence>
<dbReference type="AlphaFoldDB" id="A0A3A4L6K4"/>
<dbReference type="InterPro" id="IPR049244">
    <property type="entry name" value="DUF6879"/>
</dbReference>
<organism evidence="2 3">
    <name type="scientific">Nocardia panacis</name>
    <dbReference type="NCBI Taxonomy" id="2340916"/>
    <lineage>
        <taxon>Bacteria</taxon>
        <taxon>Bacillati</taxon>
        <taxon>Actinomycetota</taxon>
        <taxon>Actinomycetes</taxon>
        <taxon>Mycobacteriales</taxon>
        <taxon>Nocardiaceae</taxon>
        <taxon>Nocardia</taxon>
    </lineage>
</organism>
<dbReference type="RefSeq" id="WP_120038755.1">
    <property type="nucleotide sequence ID" value="NZ_QZFU01000013.1"/>
</dbReference>
<comment type="caution">
    <text evidence="2">The sequence shown here is derived from an EMBL/GenBank/DDBJ whole genome shotgun (WGS) entry which is preliminary data.</text>
</comment>
<dbReference type="OrthoDB" id="3821358at2"/>
<name>A0A3A4L6K4_9NOCA</name>
<sequence>MRLILAGESFDQMIDQAQHRAFHLETEDQYLAAAEADSLRAWLADPRTDPGGDWFAPWAAQVRATVARRVAVQRVRIVSEPHTDYTRYLLALAEHNRAAGEQIRYLPRARADPRDAVAEDFWMLDDATVAYSVFDGAGYWIGAAVTEDPVLVGTAADIRDRVWSKSIPYGDYVIRWQE</sequence>
<dbReference type="Proteomes" id="UP000266677">
    <property type="component" value="Unassembled WGS sequence"/>
</dbReference>
<proteinExistence type="predicted"/>
<keyword evidence="3" id="KW-1185">Reference proteome</keyword>
<reference evidence="2 3" key="1">
    <citation type="submission" date="2018-09" db="EMBL/GenBank/DDBJ databases">
        <title>YIM PH21274 draft genome.</title>
        <authorList>
            <person name="Miao C."/>
        </authorList>
    </citation>
    <scope>NUCLEOTIDE SEQUENCE [LARGE SCALE GENOMIC DNA]</scope>
    <source>
        <strain evidence="2 3">YIM PH 21724</strain>
    </source>
</reference>
<dbReference type="EMBL" id="QZFU01000013">
    <property type="protein sequence ID" value="RJO78406.1"/>
    <property type="molecule type" value="Genomic_DNA"/>
</dbReference>
<feature type="domain" description="DUF6879" evidence="1">
    <location>
        <begin position="8"/>
        <end position="173"/>
    </location>
</feature>
<dbReference type="Pfam" id="PF21806">
    <property type="entry name" value="DUF6879"/>
    <property type="match status" value="1"/>
</dbReference>
<gene>
    <name evidence="2" type="ORF">D5S18_05795</name>
</gene>
<accession>A0A3A4L6K4</accession>
<protein>
    <recommendedName>
        <fullName evidence="1">DUF6879 domain-containing protein</fullName>
    </recommendedName>
</protein>
<evidence type="ECO:0000313" key="3">
    <source>
        <dbReference type="Proteomes" id="UP000266677"/>
    </source>
</evidence>
<evidence type="ECO:0000313" key="2">
    <source>
        <dbReference type="EMBL" id="RJO78406.1"/>
    </source>
</evidence>